<dbReference type="Gene3D" id="3.40.640.10">
    <property type="entry name" value="Type I PLP-dependent aspartate aminotransferase-like (Major domain)"/>
    <property type="match status" value="1"/>
</dbReference>
<comment type="cofactor">
    <cofactor evidence="1 9">
        <name>pyridoxal 5'-phosphate</name>
        <dbReference type="ChEBI" id="CHEBI:597326"/>
    </cofactor>
</comment>
<dbReference type="InterPro" id="IPR001917">
    <property type="entry name" value="Aminotrans_II_pyridoxalP_BS"/>
</dbReference>
<feature type="binding site" evidence="9">
    <location>
        <position position="239"/>
    </location>
    <ligand>
        <name>pyridoxal 5'-phosphate</name>
        <dbReference type="ChEBI" id="CHEBI:597326"/>
    </ligand>
</feature>
<feature type="modified residue" description="N6-(pyridoxal phosphate)lysine" evidence="9">
    <location>
        <position position="242"/>
    </location>
</feature>
<comment type="subunit">
    <text evidence="4 9">Homodimer.</text>
</comment>
<dbReference type="GO" id="GO:0008710">
    <property type="term" value="F:8-amino-7-oxononanoate synthase activity"/>
    <property type="evidence" value="ECO:0007669"/>
    <property type="project" value="UniProtKB-EC"/>
</dbReference>
<dbReference type="RefSeq" id="WP_261695130.1">
    <property type="nucleotide sequence ID" value="NZ_CP104694.1"/>
</dbReference>
<protein>
    <recommendedName>
        <fullName evidence="9">8-amino-7-oxononanoate synthase</fullName>
        <shortName evidence="9">AONS</shortName>
        <ecNumber evidence="9">2.3.1.47</ecNumber>
    </recommendedName>
    <alternativeName>
        <fullName evidence="9">7-keto-8-amino-pelargonic acid synthase</fullName>
        <shortName evidence="9">7-KAP synthase</shortName>
        <shortName evidence="9">KAPA synthase</shortName>
    </alternativeName>
    <alternativeName>
        <fullName evidence="9">8-amino-7-ketopelargonate synthase</fullName>
    </alternativeName>
</protein>
<evidence type="ECO:0000313" key="12">
    <source>
        <dbReference type="Proteomes" id="UP001064632"/>
    </source>
</evidence>
<proteinExistence type="inferred from homology"/>
<dbReference type="Proteomes" id="UP001064632">
    <property type="component" value="Chromosome"/>
</dbReference>
<name>A0ABY6BDQ8_9GAMM</name>
<evidence type="ECO:0000313" key="11">
    <source>
        <dbReference type="EMBL" id="UXI68168.1"/>
    </source>
</evidence>
<organism evidence="11 12">
    <name type="scientific">Tahibacter amnicola</name>
    <dbReference type="NCBI Taxonomy" id="2976241"/>
    <lineage>
        <taxon>Bacteria</taxon>
        <taxon>Pseudomonadati</taxon>
        <taxon>Pseudomonadota</taxon>
        <taxon>Gammaproteobacteria</taxon>
        <taxon>Lysobacterales</taxon>
        <taxon>Rhodanobacteraceae</taxon>
        <taxon>Tahibacter</taxon>
    </lineage>
</organism>
<dbReference type="InterPro" id="IPR022834">
    <property type="entry name" value="AONS_Proteobacteria"/>
</dbReference>
<dbReference type="InterPro" id="IPR015421">
    <property type="entry name" value="PyrdxlP-dep_Trfase_major"/>
</dbReference>
<feature type="binding site" evidence="9">
    <location>
        <position position="356"/>
    </location>
    <ligand>
        <name>substrate</name>
    </ligand>
</feature>
<dbReference type="InterPro" id="IPR004723">
    <property type="entry name" value="AONS_Archaea/Proteobacteria"/>
</dbReference>
<dbReference type="SUPFAM" id="SSF53383">
    <property type="entry name" value="PLP-dependent transferases"/>
    <property type="match status" value="1"/>
</dbReference>
<evidence type="ECO:0000256" key="8">
    <source>
        <dbReference type="ARBA" id="ARBA00047715"/>
    </source>
</evidence>
<dbReference type="InterPro" id="IPR015424">
    <property type="entry name" value="PyrdxlP-dep_Trfase"/>
</dbReference>
<evidence type="ECO:0000256" key="7">
    <source>
        <dbReference type="ARBA" id="ARBA00022898"/>
    </source>
</evidence>
<dbReference type="InterPro" id="IPR004839">
    <property type="entry name" value="Aminotransferase_I/II_large"/>
</dbReference>
<dbReference type="InterPro" id="IPR050087">
    <property type="entry name" value="AON_synthase_class-II"/>
</dbReference>
<dbReference type="EC" id="2.3.1.47" evidence="9"/>
<evidence type="ECO:0000256" key="9">
    <source>
        <dbReference type="HAMAP-Rule" id="MF_01693"/>
    </source>
</evidence>
<feature type="binding site" evidence="9">
    <location>
        <begin position="111"/>
        <end position="112"/>
    </location>
    <ligand>
        <name>pyridoxal 5'-phosphate</name>
        <dbReference type="ChEBI" id="CHEBI:597326"/>
    </ligand>
</feature>
<dbReference type="NCBIfam" id="TIGR00858">
    <property type="entry name" value="bioF"/>
    <property type="match status" value="1"/>
</dbReference>
<dbReference type="Pfam" id="PF00155">
    <property type="entry name" value="Aminotran_1_2"/>
    <property type="match status" value="1"/>
</dbReference>
<accession>A0ABY6BDQ8</accession>
<evidence type="ECO:0000256" key="4">
    <source>
        <dbReference type="ARBA" id="ARBA00011738"/>
    </source>
</evidence>
<evidence type="ECO:0000259" key="10">
    <source>
        <dbReference type="Pfam" id="PF00155"/>
    </source>
</evidence>
<sequence>MRRPHPIERLARVQAERAAAGTLRRVRAVQAAEGAWLQIDGRRLLGFASNDYLGLAQHPRLREALWRAASRWGVGATAAHLLGGHRGEHEALEQDLARWTGRDRALLFSTGYMANIGVLAALLDEGDSAVQDKLNHASLIDGARLAGACLRRYVHGDVDSARRQLAADPSKAAVLSTDGVFSMDGDIAPLGALARLCREEGAVLHVDDAHGLGVVGPEGAGCVAQAGLSAGDVPVLMGTLGKALGVAGAFVAGDATMIDGLVQRARSYVYTTAMPPALAAAARVAVEIARFESWRRERLAHLVAHFRHGAAARGLELVPSTTPIQPVLAGSAETAVALSRGLLELGFYVPAIRPPTVPSGKSRLRVTFSVHHGEADVEALLDAISHVRQRLS</sequence>
<keyword evidence="7 9" id="KW-0663">Pyridoxal phosphate</keyword>
<evidence type="ECO:0000256" key="5">
    <source>
        <dbReference type="ARBA" id="ARBA00022679"/>
    </source>
</evidence>
<dbReference type="InterPro" id="IPR015422">
    <property type="entry name" value="PyrdxlP-dep_Trfase_small"/>
</dbReference>
<dbReference type="EMBL" id="CP104694">
    <property type="protein sequence ID" value="UXI68168.1"/>
    <property type="molecule type" value="Genomic_DNA"/>
</dbReference>
<comment type="similarity">
    <text evidence="3 9">Belongs to the class-II pyridoxal-phosphate-dependent aminotransferase family. BioF subfamily.</text>
</comment>
<evidence type="ECO:0000256" key="3">
    <source>
        <dbReference type="ARBA" id="ARBA00010008"/>
    </source>
</evidence>
<keyword evidence="5 9" id="KW-0808">Transferase</keyword>
<feature type="binding site" evidence="9">
    <location>
        <position position="182"/>
    </location>
    <ligand>
        <name>pyridoxal 5'-phosphate</name>
        <dbReference type="ChEBI" id="CHEBI:597326"/>
    </ligand>
</feature>
<evidence type="ECO:0000256" key="2">
    <source>
        <dbReference type="ARBA" id="ARBA00004746"/>
    </source>
</evidence>
<feature type="binding site" evidence="9">
    <location>
        <position position="136"/>
    </location>
    <ligand>
        <name>substrate</name>
    </ligand>
</feature>
<evidence type="ECO:0000256" key="1">
    <source>
        <dbReference type="ARBA" id="ARBA00001933"/>
    </source>
</evidence>
<evidence type="ECO:0000256" key="6">
    <source>
        <dbReference type="ARBA" id="ARBA00022756"/>
    </source>
</evidence>
<comment type="function">
    <text evidence="9">Catalyzes the decarboxylative condensation of pimeloyl-[acyl-carrier protein] and L-alanine to produce 8-amino-7-oxononanoate (AON), [acyl-carrier protein], and carbon dioxide.</text>
</comment>
<comment type="pathway">
    <text evidence="2 9">Cofactor biosynthesis; biotin biosynthesis.</text>
</comment>
<gene>
    <name evidence="9 11" type="primary">bioF</name>
    <name evidence="11" type="ORF">N4264_00500</name>
</gene>
<keyword evidence="6 9" id="KW-0093">Biotin biosynthesis</keyword>
<dbReference type="PANTHER" id="PTHR13693">
    <property type="entry name" value="CLASS II AMINOTRANSFERASE/8-AMINO-7-OXONONANOATE SYNTHASE"/>
    <property type="match status" value="1"/>
</dbReference>
<feature type="binding site" evidence="9">
    <location>
        <position position="210"/>
    </location>
    <ligand>
        <name>pyridoxal 5'-phosphate</name>
        <dbReference type="ChEBI" id="CHEBI:597326"/>
    </ligand>
</feature>
<dbReference type="HAMAP" id="MF_01693">
    <property type="entry name" value="BioF_aminotrans_2"/>
    <property type="match status" value="1"/>
</dbReference>
<feature type="domain" description="Aminotransferase class I/classII large" evidence="10">
    <location>
        <begin position="44"/>
        <end position="384"/>
    </location>
</feature>
<keyword evidence="12" id="KW-1185">Reference proteome</keyword>
<dbReference type="PANTHER" id="PTHR13693:SF100">
    <property type="entry name" value="8-AMINO-7-OXONONANOATE SYNTHASE"/>
    <property type="match status" value="1"/>
</dbReference>
<dbReference type="Gene3D" id="3.90.1150.10">
    <property type="entry name" value="Aspartate Aminotransferase, domain 1"/>
    <property type="match status" value="1"/>
</dbReference>
<reference evidence="11" key="1">
    <citation type="submission" date="2022-09" db="EMBL/GenBank/DDBJ databases">
        <title>Tahibacter sp. nov., isolated from a fresh water.</title>
        <authorList>
            <person name="Baek J.H."/>
            <person name="Lee J.K."/>
            <person name="Kim J.M."/>
            <person name="Jeon C.O."/>
        </authorList>
    </citation>
    <scope>NUCLEOTIDE SEQUENCE</scope>
    <source>
        <strain evidence="11">W38</strain>
    </source>
</reference>
<comment type="catalytic activity">
    <reaction evidence="8 9">
        <text>6-carboxyhexanoyl-[ACP] + L-alanine + H(+) = (8S)-8-amino-7-oxononanoate + holo-[ACP] + CO2</text>
        <dbReference type="Rhea" id="RHEA:42288"/>
        <dbReference type="Rhea" id="RHEA-COMP:9685"/>
        <dbReference type="Rhea" id="RHEA-COMP:9955"/>
        <dbReference type="ChEBI" id="CHEBI:15378"/>
        <dbReference type="ChEBI" id="CHEBI:16526"/>
        <dbReference type="ChEBI" id="CHEBI:57972"/>
        <dbReference type="ChEBI" id="CHEBI:64479"/>
        <dbReference type="ChEBI" id="CHEBI:78846"/>
        <dbReference type="ChEBI" id="CHEBI:149468"/>
        <dbReference type="EC" id="2.3.1.47"/>
    </reaction>
</comment>
<keyword evidence="11" id="KW-0012">Acyltransferase</keyword>
<feature type="binding site" evidence="9">
    <location>
        <position position="24"/>
    </location>
    <ligand>
        <name>substrate</name>
    </ligand>
</feature>
<dbReference type="PROSITE" id="PS00599">
    <property type="entry name" value="AA_TRANSFER_CLASS_2"/>
    <property type="match status" value="1"/>
</dbReference>